<evidence type="ECO:0000256" key="2">
    <source>
        <dbReference type="ARBA" id="ARBA00004496"/>
    </source>
</evidence>
<evidence type="ECO:0000256" key="6">
    <source>
        <dbReference type="SAM" id="MobiDB-lite"/>
    </source>
</evidence>
<dbReference type="InterPro" id="IPR016068">
    <property type="entry name" value="Translin_N"/>
</dbReference>
<comment type="caution">
    <text evidence="7">The sequence shown here is derived from an EMBL/GenBank/DDBJ whole genome shotgun (WGS) entry which is preliminary data.</text>
</comment>
<organism evidence="7 8">
    <name type="scientific">Zalerion maritima</name>
    <dbReference type="NCBI Taxonomy" id="339359"/>
    <lineage>
        <taxon>Eukaryota</taxon>
        <taxon>Fungi</taxon>
        <taxon>Dikarya</taxon>
        <taxon>Ascomycota</taxon>
        <taxon>Pezizomycotina</taxon>
        <taxon>Sordariomycetes</taxon>
        <taxon>Lulworthiomycetidae</taxon>
        <taxon>Lulworthiales</taxon>
        <taxon>Lulworthiaceae</taxon>
        <taxon>Zalerion</taxon>
    </lineage>
</organism>
<dbReference type="SUPFAM" id="SSF74784">
    <property type="entry name" value="Translin"/>
    <property type="match status" value="1"/>
</dbReference>
<dbReference type="Gene3D" id="1.20.58.190">
    <property type="entry name" value="Translin, domain 1"/>
    <property type="match status" value="1"/>
</dbReference>
<proteinExistence type="inferred from homology"/>
<dbReference type="Gene3D" id="1.20.58.200">
    <property type="entry name" value="Translin, domain 2"/>
    <property type="match status" value="1"/>
</dbReference>
<evidence type="ECO:0000313" key="8">
    <source>
        <dbReference type="Proteomes" id="UP001201980"/>
    </source>
</evidence>
<name>A0AAD5WS00_9PEZI</name>
<protein>
    <recommendedName>
        <fullName evidence="9">Translin-associated protein X</fullName>
    </recommendedName>
</protein>
<keyword evidence="4" id="KW-0963">Cytoplasm</keyword>
<dbReference type="Pfam" id="PF01997">
    <property type="entry name" value="Translin"/>
    <property type="match status" value="1"/>
</dbReference>
<dbReference type="InterPro" id="IPR036081">
    <property type="entry name" value="Translin_sf"/>
</dbReference>
<keyword evidence="5" id="KW-0539">Nucleus</keyword>
<dbReference type="Proteomes" id="UP001201980">
    <property type="component" value="Unassembled WGS sequence"/>
</dbReference>
<dbReference type="InterPro" id="IPR016069">
    <property type="entry name" value="Translin_C"/>
</dbReference>
<dbReference type="GO" id="GO:0005737">
    <property type="term" value="C:cytoplasm"/>
    <property type="evidence" value="ECO:0007669"/>
    <property type="project" value="UniProtKB-SubCell"/>
</dbReference>
<evidence type="ECO:0000313" key="7">
    <source>
        <dbReference type="EMBL" id="KAJ2898353.1"/>
    </source>
</evidence>
<feature type="region of interest" description="Disordered" evidence="6">
    <location>
        <begin position="278"/>
        <end position="325"/>
    </location>
</feature>
<dbReference type="CDD" id="cd14820">
    <property type="entry name" value="TRAX"/>
    <property type="match status" value="1"/>
</dbReference>
<evidence type="ECO:0000256" key="1">
    <source>
        <dbReference type="ARBA" id="ARBA00004123"/>
    </source>
</evidence>
<evidence type="ECO:0000256" key="3">
    <source>
        <dbReference type="ARBA" id="ARBA00005902"/>
    </source>
</evidence>
<dbReference type="PANTHER" id="PTHR10741">
    <property type="entry name" value="TRANSLIN AND TRANSLIN ASSOCIATED PROTEIN X"/>
    <property type="match status" value="1"/>
</dbReference>
<accession>A0AAD5WS00</accession>
<dbReference type="AlphaFoldDB" id="A0AAD5WS00"/>
<keyword evidence="8" id="KW-1185">Reference proteome</keyword>
<evidence type="ECO:0008006" key="9">
    <source>
        <dbReference type="Google" id="ProtNLM"/>
    </source>
</evidence>
<gene>
    <name evidence="7" type="ORF">MKZ38_003981</name>
</gene>
<evidence type="ECO:0000256" key="5">
    <source>
        <dbReference type="ARBA" id="ARBA00023242"/>
    </source>
</evidence>
<sequence length="403" mass="44394">MEGQDISSKESKLAQAVHPTGSDSHMGSHHGGHGGGAPGGGIKRDRSGHPKKSSGGLFSGPKPKPKPKPELPRTPYTSMFEEFRDEIDQHHDRREKIVKASRDVTGLSKKIIFSLLRHRALSSPLPPSIESEFASRISEIKSLILPILPEIQGVNRYRYQIRGLEEYVEAVSLYHYLRYQTLITPRQAVEVLGLGSSSEQGENEYEREMQAKIEHMKTDEKGEVGSEMEGVKGTEETKLELELTDEEYLGGIFDLFGEMMRFATNVAGLCGTLAPQKKATATVPPQPGGEKGKKETGECVNQDEDDGAGNKMDIDGEPEAPKKDGNMEEERTILIDIQELGSCIETLPISKGGKTMKFKVETMRNSVKKVEKLGYGLVVRGTERPAGWMPDLTDDRGTEMAEA</sequence>
<dbReference type="GO" id="GO:0005634">
    <property type="term" value="C:nucleus"/>
    <property type="evidence" value="ECO:0007669"/>
    <property type="project" value="UniProtKB-SubCell"/>
</dbReference>
<dbReference type="EMBL" id="JAKWBI020000234">
    <property type="protein sequence ID" value="KAJ2898353.1"/>
    <property type="molecule type" value="Genomic_DNA"/>
</dbReference>
<comment type="subcellular location">
    <subcellularLocation>
        <location evidence="2">Cytoplasm</location>
    </subcellularLocation>
    <subcellularLocation>
        <location evidence="1">Nucleus</location>
    </subcellularLocation>
</comment>
<comment type="similarity">
    <text evidence="3">Belongs to the translin family.</text>
</comment>
<evidence type="ECO:0000256" key="4">
    <source>
        <dbReference type="ARBA" id="ARBA00022490"/>
    </source>
</evidence>
<dbReference type="GO" id="GO:0043565">
    <property type="term" value="F:sequence-specific DNA binding"/>
    <property type="evidence" value="ECO:0007669"/>
    <property type="project" value="InterPro"/>
</dbReference>
<feature type="region of interest" description="Disordered" evidence="6">
    <location>
        <begin position="1"/>
        <end position="75"/>
    </location>
</feature>
<dbReference type="InterPro" id="IPR002848">
    <property type="entry name" value="Translin_fam"/>
</dbReference>
<reference evidence="7" key="1">
    <citation type="submission" date="2022-07" db="EMBL/GenBank/DDBJ databases">
        <title>Draft genome sequence of Zalerion maritima ATCC 34329, a (micro)plastics degrading marine fungus.</title>
        <authorList>
            <person name="Paco A."/>
            <person name="Goncalves M.F.M."/>
            <person name="Rocha-Santos T.A.P."/>
            <person name="Alves A."/>
        </authorList>
    </citation>
    <scope>NUCLEOTIDE SEQUENCE</scope>
    <source>
        <strain evidence="7">ATCC 34329</strain>
    </source>
</reference>